<proteinExistence type="predicted"/>
<dbReference type="EMBL" id="CM003535">
    <property type="protein sequence ID" value="RCV37320.1"/>
    <property type="molecule type" value="Genomic_DNA"/>
</dbReference>
<protein>
    <submittedName>
        <fullName evidence="1">Uncharacterized protein</fullName>
    </submittedName>
</protein>
<organism evidence="1">
    <name type="scientific">Setaria italica</name>
    <name type="common">Foxtail millet</name>
    <name type="synonym">Panicum italicum</name>
    <dbReference type="NCBI Taxonomy" id="4555"/>
    <lineage>
        <taxon>Eukaryota</taxon>
        <taxon>Viridiplantae</taxon>
        <taxon>Streptophyta</taxon>
        <taxon>Embryophyta</taxon>
        <taxon>Tracheophyta</taxon>
        <taxon>Spermatophyta</taxon>
        <taxon>Magnoliopsida</taxon>
        <taxon>Liliopsida</taxon>
        <taxon>Poales</taxon>
        <taxon>Poaceae</taxon>
        <taxon>PACMAD clade</taxon>
        <taxon>Panicoideae</taxon>
        <taxon>Panicodae</taxon>
        <taxon>Paniceae</taxon>
        <taxon>Cenchrinae</taxon>
        <taxon>Setaria</taxon>
    </lineage>
</organism>
<name>A0A368S643_SETIT</name>
<gene>
    <name evidence="1" type="ORF">SETIT_8G053500v2</name>
</gene>
<reference evidence="1" key="1">
    <citation type="journal article" date="2012" name="Nat. Biotechnol.">
        <title>Reference genome sequence of the model plant Setaria.</title>
        <authorList>
            <person name="Bennetzen J.L."/>
            <person name="Schmutz J."/>
            <person name="Wang H."/>
            <person name="Percifield R."/>
            <person name="Hawkins J."/>
            <person name="Pontaroli A.C."/>
            <person name="Estep M."/>
            <person name="Feng L."/>
            <person name="Vaughn J.N."/>
            <person name="Grimwood J."/>
            <person name="Jenkins J."/>
            <person name="Barry K."/>
            <person name="Lindquist E."/>
            <person name="Hellsten U."/>
            <person name="Deshpande S."/>
            <person name="Wang X."/>
            <person name="Wu X."/>
            <person name="Mitros T."/>
            <person name="Triplett J."/>
            <person name="Yang X."/>
            <person name="Ye C.Y."/>
            <person name="Mauro-Herrera M."/>
            <person name="Wang L."/>
            <person name="Li P."/>
            <person name="Sharma M."/>
            <person name="Sharma R."/>
            <person name="Ronald P.C."/>
            <person name="Panaud O."/>
            <person name="Kellogg E.A."/>
            <person name="Brutnell T.P."/>
            <person name="Doust A.N."/>
            <person name="Tuskan G.A."/>
            <person name="Rokhsar D."/>
            <person name="Devos K.M."/>
        </authorList>
    </citation>
    <scope>NUCLEOTIDE SEQUENCE [LARGE SCALE GENOMIC DNA]</scope>
    <source>
        <strain evidence="1">Yugu1</strain>
    </source>
</reference>
<dbReference type="AlphaFoldDB" id="A0A368S643"/>
<evidence type="ECO:0000313" key="1">
    <source>
        <dbReference type="EMBL" id="RCV37320.1"/>
    </source>
</evidence>
<reference evidence="1" key="2">
    <citation type="submission" date="2015-07" db="EMBL/GenBank/DDBJ databases">
        <authorList>
            <person name="Noorani M."/>
        </authorList>
    </citation>
    <scope>NUCLEOTIDE SEQUENCE</scope>
    <source>
        <strain evidence="1">Yugu1</strain>
    </source>
</reference>
<accession>A0A368S643</accession>
<dbReference type="OrthoDB" id="785061at2759"/>
<sequence length="163" mass="16484">MAATSCCGGARWWKAAAREAEEGCEAPERRETAREEKLAGMVPVPVAATMAGSACWSSHSMVSPSVLWPSSRVSWNTRAAHSAGIRIRRPRPSTLVCRSLVGRFAAGTTAFFSAPPDAGAACASCTSPAPPAPAEGACCTMASDPMNGGIPAALAAAPPAAAA</sequence>